<gene>
    <name evidence="1" type="ORF">ACH4OY_28625</name>
</gene>
<dbReference type="RefSeq" id="WP_396684913.1">
    <property type="nucleotide sequence ID" value="NZ_JBIRPU010000030.1"/>
</dbReference>
<proteinExistence type="predicted"/>
<evidence type="ECO:0000313" key="2">
    <source>
        <dbReference type="Proteomes" id="UP001611075"/>
    </source>
</evidence>
<reference evidence="1 2" key="1">
    <citation type="submission" date="2024-10" db="EMBL/GenBank/DDBJ databases">
        <title>The Natural Products Discovery Center: Release of the First 8490 Sequenced Strains for Exploring Actinobacteria Biosynthetic Diversity.</title>
        <authorList>
            <person name="Kalkreuter E."/>
            <person name="Kautsar S.A."/>
            <person name="Yang D."/>
            <person name="Bader C.D."/>
            <person name="Teijaro C.N."/>
            <person name="Fluegel L."/>
            <person name="Davis C.M."/>
            <person name="Simpson J.R."/>
            <person name="Lauterbach L."/>
            <person name="Steele A.D."/>
            <person name="Gui C."/>
            <person name="Meng S."/>
            <person name="Li G."/>
            <person name="Viehrig K."/>
            <person name="Ye F."/>
            <person name="Su P."/>
            <person name="Kiefer A.F."/>
            <person name="Nichols A."/>
            <person name="Cepeda A.J."/>
            <person name="Yan W."/>
            <person name="Fan B."/>
            <person name="Jiang Y."/>
            <person name="Adhikari A."/>
            <person name="Zheng C.-J."/>
            <person name="Schuster L."/>
            <person name="Cowan T.M."/>
            <person name="Smanski M.J."/>
            <person name="Chevrette M.G."/>
            <person name="De Carvalho L.P.S."/>
            <person name="Shen B."/>
        </authorList>
    </citation>
    <scope>NUCLEOTIDE SEQUENCE [LARGE SCALE GENOMIC DNA]</scope>
    <source>
        <strain evidence="1 2">NPDC021253</strain>
    </source>
</reference>
<comment type="caution">
    <text evidence="1">The sequence shown here is derived from an EMBL/GenBank/DDBJ whole genome shotgun (WGS) entry which is preliminary data.</text>
</comment>
<dbReference type="EMBL" id="JBIRPU010000030">
    <property type="protein sequence ID" value="MFI0796619.1"/>
    <property type="molecule type" value="Genomic_DNA"/>
</dbReference>
<accession>A0ABW7SSE4</accession>
<name>A0ABW7SSE4_9ACTN</name>
<protein>
    <submittedName>
        <fullName evidence="1">Uncharacterized protein</fullName>
    </submittedName>
</protein>
<keyword evidence="2" id="KW-1185">Reference proteome</keyword>
<organism evidence="1 2">
    <name type="scientific">Micromonospora rubida</name>
    <dbReference type="NCBI Taxonomy" id="2697657"/>
    <lineage>
        <taxon>Bacteria</taxon>
        <taxon>Bacillati</taxon>
        <taxon>Actinomycetota</taxon>
        <taxon>Actinomycetes</taxon>
        <taxon>Micromonosporales</taxon>
        <taxon>Micromonosporaceae</taxon>
        <taxon>Micromonospora</taxon>
    </lineage>
</organism>
<dbReference type="Proteomes" id="UP001611075">
    <property type="component" value="Unassembled WGS sequence"/>
</dbReference>
<sequence length="74" mass="7874">MTARTFGGPDVAIGGSLEQLRHDIGALVDVAARHPSADKRAVLVDTHHQVRLLGQQLNLALRAGAEPVSSEERP</sequence>
<evidence type="ECO:0000313" key="1">
    <source>
        <dbReference type="EMBL" id="MFI0796619.1"/>
    </source>
</evidence>